<evidence type="ECO:0000313" key="1">
    <source>
        <dbReference type="Proteomes" id="UP000790787"/>
    </source>
</evidence>
<evidence type="ECO:0000313" key="2">
    <source>
        <dbReference type="RefSeq" id="XP_075093328.1"/>
    </source>
</evidence>
<accession>A0AC58T7X0</accession>
<dbReference type="Proteomes" id="UP000790787">
    <property type="component" value="Chromosome 18"/>
</dbReference>
<gene>
    <name evidence="2" type="primary">LOC107773383</name>
</gene>
<dbReference type="RefSeq" id="XP_075093328.1">
    <property type="nucleotide sequence ID" value="XM_075237227.1"/>
</dbReference>
<name>A0AC58T7X0_TOBAC</name>
<proteinExistence type="predicted"/>
<keyword evidence="1" id="KW-1185">Reference proteome</keyword>
<reference evidence="1" key="1">
    <citation type="journal article" date="2014" name="Nat. Commun.">
        <title>The tobacco genome sequence and its comparison with those of tomato and potato.</title>
        <authorList>
            <person name="Sierro N."/>
            <person name="Battey J.N."/>
            <person name="Ouadi S."/>
            <person name="Bakaher N."/>
            <person name="Bovet L."/>
            <person name="Willig A."/>
            <person name="Goepfert S."/>
            <person name="Peitsch M.C."/>
            <person name="Ivanov N.V."/>
        </authorList>
    </citation>
    <scope>NUCLEOTIDE SEQUENCE [LARGE SCALE GENOMIC DNA]</scope>
</reference>
<protein>
    <submittedName>
        <fullName evidence="2">Uncharacterized protein LOC107773383 isoform X1</fullName>
    </submittedName>
</protein>
<sequence>MAERKKRSFTSVEQDRKQHRMDWWCNKEGSKMEKSPYHLFNIIFPHLQAHKQVMIRHTATPSYWLTWRFSVLGSGLLVAVGISALLIWKFEGSPKWRYQERDNNNNNKKKKRPVGFLYKDEAWSTCHKAISPVWLLSYRLIAFIFLLSMLVMDVVLNSTDIFFFYTQWTFSLVTLYFGLGSSLSIYGCIQHRRKGVAGAKVACIDEEKNDAPTLEKNASLPGISKDLSSNEETDDREVAGRLGYAFQIIFQICAGAVVLTDCVYWLLIYPFLTPNDYRLQFLVVGMHSVNAITLLGDVILNSLRFPFFRFAYFVLWTCTFVAFQWLVHMCVSKWWPYPFLDVSFKYAPLVYLMVGVFHLPCYGLFALVIALKYWLARLFRWVSRKLSGDSK</sequence>
<reference evidence="2" key="2">
    <citation type="submission" date="2025-08" db="UniProtKB">
        <authorList>
            <consortium name="RefSeq"/>
        </authorList>
    </citation>
    <scope>IDENTIFICATION</scope>
    <source>
        <tissue evidence="2">Leaf</tissue>
    </source>
</reference>
<organism evidence="1 2">
    <name type="scientific">Nicotiana tabacum</name>
    <name type="common">Common tobacco</name>
    <dbReference type="NCBI Taxonomy" id="4097"/>
    <lineage>
        <taxon>Eukaryota</taxon>
        <taxon>Viridiplantae</taxon>
        <taxon>Streptophyta</taxon>
        <taxon>Embryophyta</taxon>
        <taxon>Tracheophyta</taxon>
        <taxon>Spermatophyta</taxon>
        <taxon>Magnoliopsida</taxon>
        <taxon>eudicotyledons</taxon>
        <taxon>Gunneridae</taxon>
        <taxon>Pentapetalae</taxon>
        <taxon>asterids</taxon>
        <taxon>lamiids</taxon>
        <taxon>Solanales</taxon>
        <taxon>Solanaceae</taxon>
        <taxon>Nicotianoideae</taxon>
        <taxon>Nicotianeae</taxon>
        <taxon>Nicotiana</taxon>
    </lineage>
</organism>